<evidence type="ECO:0000313" key="1">
    <source>
        <dbReference type="EMBL" id="RCN34365.1"/>
    </source>
</evidence>
<organism evidence="1 2">
    <name type="scientific">Ancylostoma caninum</name>
    <name type="common">Dog hookworm</name>
    <dbReference type="NCBI Taxonomy" id="29170"/>
    <lineage>
        <taxon>Eukaryota</taxon>
        <taxon>Metazoa</taxon>
        <taxon>Ecdysozoa</taxon>
        <taxon>Nematoda</taxon>
        <taxon>Chromadorea</taxon>
        <taxon>Rhabditida</taxon>
        <taxon>Rhabditina</taxon>
        <taxon>Rhabditomorpha</taxon>
        <taxon>Strongyloidea</taxon>
        <taxon>Ancylostomatidae</taxon>
        <taxon>Ancylostomatinae</taxon>
        <taxon>Ancylostoma</taxon>
    </lineage>
</organism>
<keyword evidence="2" id="KW-1185">Reference proteome</keyword>
<name>A0A368FU92_ANCCA</name>
<protein>
    <submittedName>
        <fullName evidence="1">Uncharacterized protein</fullName>
    </submittedName>
</protein>
<dbReference type="OrthoDB" id="5852419at2759"/>
<dbReference type="AlphaFoldDB" id="A0A368FU92"/>
<dbReference type="Proteomes" id="UP000252519">
    <property type="component" value="Unassembled WGS sequence"/>
</dbReference>
<evidence type="ECO:0000313" key="2">
    <source>
        <dbReference type="Proteomes" id="UP000252519"/>
    </source>
</evidence>
<reference evidence="1 2" key="1">
    <citation type="submission" date="2014-10" db="EMBL/GenBank/DDBJ databases">
        <title>Draft genome of the hookworm Ancylostoma caninum.</title>
        <authorList>
            <person name="Mitreva M."/>
        </authorList>
    </citation>
    <scope>NUCLEOTIDE SEQUENCE [LARGE SCALE GENOMIC DNA]</scope>
    <source>
        <strain evidence="1 2">Baltimore</strain>
    </source>
</reference>
<proteinExistence type="predicted"/>
<accession>A0A368FU92</accession>
<dbReference type="EMBL" id="JOJR01000791">
    <property type="protein sequence ID" value="RCN34365.1"/>
    <property type="molecule type" value="Genomic_DNA"/>
</dbReference>
<gene>
    <name evidence="1" type="ORF">ANCCAN_19795</name>
</gene>
<comment type="caution">
    <text evidence="1">The sequence shown here is derived from an EMBL/GenBank/DDBJ whole genome shotgun (WGS) entry which is preliminary data.</text>
</comment>
<sequence>MDEWTERINDCLTEIGRTARSSISWTSIRPESRFMLRPLIPCTLIRSASYVDVPIRA</sequence>